<name>A0A0D7AXS6_9AGAR</name>
<accession>A0A0D7AXS6</accession>
<dbReference type="Proteomes" id="UP000054007">
    <property type="component" value="Unassembled WGS sequence"/>
</dbReference>
<protein>
    <submittedName>
        <fullName evidence="1">Uncharacterized protein</fullName>
    </submittedName>
</protein>
<gene>
    <name evidence="1" type="ORF">CYLTODRAFT_427177</name>
</gene>
<evidence type="ECO:0000313" key="2">
    <source>
        <dbReference type="Proteomes" id="UP000054007"/>
    </source>
</evidence>
<sequence length="107" mass="12185">MNTEYDRFLNHNDLPEPARQGVLYQFSLRRLNISDAAFAFDHIVRAHQAARMKGQVVPVAEAELKITQFLLDIQSDPSAPSSEQAMEIERDDGYIVEAFKNLHVAQQ</sequence>
<dbReference type="EMBL" id="KN880827">
    <property type="protein sequence ID" value="KIY62081.1"/>
    <property type="molecule type" value="Genomic_DNA"/>
</dbReference>
<evidence type="ECO:0000313" key="1">
    <source>
        <dbReference type="EMBL" id="KIY62081.1"/>
    </source>
</evidence>
<organism evidence="1 2">
    <name type="scientific">Cylindrobasidium torrendii FP15055 ss-10</name>
    <dbReference type="NCBI Taxonomy" id="1314674"/>
    <lineage>
        <taxon>Eukaryota</taxon>
        <taxon>Fungi</taxon>
        <taxon>Dikarya</taxon>
        <taxon>Basidiomycota</taxon>
        <taxon>Agaricomycotina</taxon>
        <taxon>Agaricomycetes</taxon>
        <taxon>Agaricomycetidae</taxon>
        <taxon>Agaricales</taxon>
        <taxon>Marasmiineae</taxon>
        <taxon>Physalacriaceae</taxon>
        <taxon>Cylindrobasidium</taxon>
    </lineage>
</organism>
<dbReference type="AlphaFoldDB" id="A0A0D7AXS6"/>
<reference evidence="1 2" key="1">
    <citation type="journal article" date="2015" name="Fungal Genet. Biol.">
        <title>Evolution of novel wood decay mechanisms in Agaricales revealed by the genome sequences of Fistulina hepatica and Cylindrobasidium torrendii.</title>
        <authorList>
            <person name="Floudas D."/>
            <person name="Held B.W."/>
            <person name="Riley R."/>
            <person name="Nagy L.G."/>
            <person name="Koehler G."/>
            <person name="Ransdell A.S."/>
            <person name="Younus H."/>
            <person name="Chow J."/>
            <person name="Chiniquy J."/>
            <person name="Lipzen A."/>
            <person name="Tritt A."/>
            <person name="Sun H."/>
            <person name="Haridas S."/>
            <person name="LaButti K."/>
            <person name="Ohm R.A."/>
            <person name="Kues U."/>
            <person name="Blanchette R.A."/>
            <person name="Grigoriev I.V."/>
            <person name="Minto R.E."/>
            <person name="Hibbett D.S."/>
        </authorList>
    </citation>
    <scope>NUCLEOTIDE SEQUENCE [LARGE SCALE GENOMIC DNA]</scope>
    <source>
        <strain evidence="1 2">FP15055 ss-10</strain>
    </source>
</reference>
<proteinExistence type="predicted"/>
<keyword evidence="2" id="KW-1185">Reference proteome</keyword>